<dbReference type="RefSeq" id="WP_114956038.1">
    <property type="nucleotide sequence ID" value="NZ_JBHSJF010000006.1"/>
</dbReference>
<accession>A0ABV9Z191</accession>
<dbReference type="EMBL" id="JBHSJF010000006">
    <property type="protein sequence ID" value="MFC5068775.1"/>
    <property type="molecule type" value="Genomic_DNA"/>
</dbReference>
<sequence length="890" mass="97685">MRVVLAALALVTGLHAALWLWSRPVAEAPAAPHKFTSLSFSPYGKDEDGENADVNPEQVRKDIAAVAPYTDAIRTYSATRGLDVVAPLAAEKGLKVTQGIWIDKDEVRNTREIDSALVVADRNPNVKALVVGNEVVLRGEKTVDEMVALINKVKQRTSLPVTTGEIWNVWLEYPQLASAVDFIAVHILPYWESVPADKAVDLTLDIYERLRKAFPGKHIVIAEFGWPSAGFNRNNSTTGKLLQAELIREFTNRARARGIDYNIVEALDQPWKGVLEGSVGPYWGVLDADRQLKFPLSGEIEDKTFTQSMIVALLIGFLLSLPIIGTRRPTFAQCVLLAGAANLVGAWAAILIDHWLTHYFVFGAQIAMVIGSLLLAPLAVVILSRIEEISAIAFGRKGRRTLDGQDPAVAQTPKVSIHIPAYREQPDMLIKTLDSVAALEYPDFECVVVINNTPDPEFWQPIEEHCRLLGDRFKFVNAMKLEGFKAGALRLALEHTAPEATIIGIIDADYVVSPDWLKDLVPAFADPAVGIVQAPQDHRDGERTVLARLMNTEYAGFFDIGMVERNEQNAIIVHGTMCLLRRAAMDDAGGWSSDTICEDSDLGLTILEKGWSAHYTRKRYGWGLLPDNFEAFRKQRHRWTFGGMQIAVKHLRLFKPGASRLSAEQRRTYLIGWLNWMGAEAIGVAIAIMNLIWVPVIAFGGVAIPEAVLTIPILFGFAIYLIHFFSLYQLRVRHPFLSTIGASIAAMALQFTVARGVAEWVVKQHMPFIVTAKGGKGVKARKFPARWELGLGSALVLGAALVWGTNFVNVRETNIFALVLLVQSLPFLAAAGLAWVEGSKLNDPAFIAAKTARLAGLGGFVRRRARDAAAPVVAEPASALASSRDDVATV</sequence>
<feature type="transmembrane region" description="Helical" evidence="7">
    <location>
        <begin position="305"/>
        <end position="324"/>
    </location>
</feature>
<keyword evidence="6 7" id="KW-0472">Membrane</keyword>
<evidence type="ECO:0000256" key="1">
    <source>
        <dbReference type="ARBA" id="ARBA00004141"/>
    </source>
</evidence>
<evidence type="ECO:0000256" key="6">
    <source>
        <dbReference type="ARBA" id="ARBA00023136"/>
    </source>
</evidence>
<dbReference type="InterPro" id="IPR029044">
    <property type="entry name" value="Nucleotide-diphossugar_trans"/>
</dbReference>
<feature type="transmembrane region" description="Helical" evidence="7">
    <location>
        <begin position="358"/>
        <end position="383"/>
    </location>
</feature>
<feature type="transmembrane region" description="Helical" evidence="7">
    <location>
        <begin position="707"/>
        <end position="728"/>
    </location>
</feature>
<dbReference type="InterPro" id="IPR050321">
    <property type="entry name" value="Glycosyltr_2/OpgH_subfam"/>
</dbReference>
<keyword evidence="3 8" id="KW-0808">Transferase</keyword>
<evidence type="ECO:0000313" key="9">
    <source>
        <dbReference type="Proteomes" id="UP001595796"/>
    </source>
</evidence>
<evidence type="ECO:0000256" key="3">
    <source>
        <dbReference type="ARBA" id="ARBA00022679"/>
    </source>
</evidence>
<feature type="transmembrane region" description="Helical" evidence="7">
    <location>
        <begin position="670"/>
        <end position="695"/>
    </location>
</feature>
<keyword evidence="9" id="KW-1185">Reference proteome</keyword>
<keyword evidence="2 8" id="KW-0328">Glycosyltransferase</keyword>
<dbReference type="SUPFAM" id="SSF51445">
    <property type="entry name" value="(Trans)glycosidases"/>
    <property type="match status" value="1"/>
</dbReference>
<dbReference type="PANTHER" id="PTHR43867:SF4">
    <property type="entry name" value="BETA-(1-3)-GLUCOSYL TRANSFERASE"/>
    <property type="match status" value="1"/>
</dbReference>
<proteinExistence type="predicted"/>
<feature type="transmembrane region" description="Helical" evidence="7">
    <location>
        <begin position="331"/>
        <end position="352"/>
    </location>
</feature>
<keyword evidence="5 7" id="KW-1133">Transmembrane helix</keyword>
<evidence type="ECO:0000256" key="5">
    <source>
        <dbReference type="ARBA" id="ARBA00022989"/>
    </source>
</evidence>
<evidence type="ECO:0000256" key="7">
    <source>
        <dbReference type="SAM" id="Phobius"/>
    </source>
</evidence>
<name>A0ABV9Z191_9HYPH</name>
<comment type="caution">
    <text evidence="8">The sequence shown here is derived from an EMBL/GenBank/DDBJ whole genome shotgun (WGS) entry which is preliminary data.</text>
</comment>
<comment type="subcellular location">
    <subcellularLocation>
        <location evidence="1">Membrane</location>
        <topology evidence="1">Multi-pass membrane protein</topology>
    </subcellularLocation>
</comment>
<evidence type="ECO:0000256" key="2">
    <source>
        <dbReference type="ARBA" id="ARBA00022676"/>
    </source>
</evidence>
<dbReference type="Gene3D" id="3.20.20.80">
    <property type="entry name" value="Glycosidases"/>
    <property type="match status" value="1"/>
</dbReference>
<keyword evidence="4 7" id="KW-0812">Transmembrane</keyword>
<dbReference type="EC" id="2.4.-.-" evidence="8"/>
<evidence type="ECO:0000256" key="4">
    <source>
        <dbReference type="ARBA" id="ARBA00022692"/>
    </source>
</evidence>
<reference evidence="9" key="1">
    <citation type="journal article" date="2019" name="Int. J. Syst. Evol. Microbiol.">
        <title>The Global Catalogue of Microorganisms (GCM) 10K type strain sequencing project: providing services to taxonomists for standard genome sequencing and annotation.</title>
        <authorList>
            <consortium name="The Broad Institute Genomics Platform"/>
            <consortium name="The Broad Institute Genome Sequencing Center for Infectious Disease"/>
            <person name="Wu L."/>
            <person name="Ma J."/>
        </authorList>
    </citation>
    <scope>NUCLEOTIDE SEQUENCE [LARGE SCALE GENOMIC DNA]</scope>
    <source>
        <strain evidence="9">CGMCC 1.16444</strain>
    </source>
</reference>
<dbReference type="GO" id="GO:0016757">
    <property type="term" value="F:glycosyltransferase activity"/>
    <property type="evidence" value="ECO:0007669"/>
    <property type="project" value="UniProtKB-KW"/>
</dbReference>
<evidence type="ECO:0000313" key="8">
    <source>
        <dbReference type="EMBL" id="MFC5068775.1"/>
    </source>
</evidence>
<dbReference type="Pfam" id="PF13641">
    <property type="entry name" value="Glyco_tranf_2_3"/>
    <property type="match status" value="1"/>
</dbReference>
<dbReference type="InterPro" id="IPR017853">
    <property type="entry name" value="GH"/>
</dbReference>
<dbReference type="Proteomes" id="UP001595796">
    <property type="component" value="Unassembled WGS sequence"/>
</dbReference>
<dbReference type="PANTHER" id="PTHR43867">
    <property type="entry name" value="CELLULOSE SYNTHASE CATALYTIC SUBUNIT A [UDP-FORMING]"/>
    <property type="match status" value="1"/>
</dbReference>
<protein>
    <submittedName>
        <fullName evidence="8">Glycosyltransferase</fullName>
        <ecNumber evidence="8">2.4.-.-</ecNumber>
    </submittedName>
</protein>
<organism evidence="8 9">
    <name type="scientific">Flaviflagellibacter deserti</name>
    <dbReference type="NCBI Taxonomy" id="2267266"/>
    <lineage>
        <taxon>Bacteria</taxon>
        <taxon>Pseudomonadati</taxon>
        <taxon>Pseudomonadota</taxon>
        <taxon>Alphaproteobacteria</taxon>
        <taxon>Hyphomicrobiales</taxon>
        <taxon>Flaviflagellibacter</taxon>
    </lineage>
</organism>
<feature type="transmembrane region" description="Helical" evidence="7">
    <location>
        <begin position="789"/>
        <end position="809"/>
    </location>
</feature>
<dbReference type="Gene3D" id="3.90.550.10">
    <property type="entry name" value="Spore Coat Polysaccharide Biosynthesis Protein SpsA, Chain A"/>
    <property type="match status" value="1"/>
</dbReference>
<feature type="transmembrane region" description="Helical" evidence="7">
    <location>
        <begin position="815"/>
        <end position="836"/>
    </location>
</feature>
<gene>
    <name evidence="8" type="ORF">ACFPFW_12220</name>
</gene>
<dbReference type="SUPFAM" id="SSF53448">
    <property type="entry name" value="Nucleotide-diphospho-sugar transferases"/>
    <property type="match status" value="1"/>
</dbReference>